<evidence type="ECO:0000256" key="1">
    <source>
        <dbReference type="SAM" id="Phobius"/>
    </source>
</evidence>
<evidence type="ECO:0000313" key="3">
    <source>
        <dbReference type="Proteomes" id="UP000178735"/>
    </source>
</evidence>
<gene>
    <name evidence="2" type="ORF">A2008_09680</name>
</gene>
<reference evidence="2 3" key="1">
    <citation type="journal article" date="2016" name="Nat. Commun.">
        <title>Thousands of microbial genomes shed light on interconnected biogeochemical processes in an aquifer system.</title>
        <authorList>
            <person name="Anantharaman K."/>
            <person name="Brown C.T."/>
            <person name="Hug L.A."/>
            <person name="Sharon I."/>
            <person name="Castelle C.J."/>
            <person name="Probst A.J."/>
            <person name="Thomas B.C."/>
            <person name="Singh A."/>
            <person name="Wilkins M.J."/>
            <person name="Karaoz U."/>
            <person name="Brodie E.L."/>
            <person name="Williams K.H."/>
            <person name="Hubbard S.S."/>
            <person name="Banfield J.F."/>
        </authorList>
    </citation>
    <scope>NUCLEOTIDE SEQUENCE [LARGE SCALE GENOMIC DNA]</scope>
</reference>
<proteinExistence type="predicted"/>
<feature type="transmembrane region" description="Helical" evidence="1">
    <location>
        <begin position="41"/>
        <end position="60"/>
    </location>
</feature>
<name>A0A1F7WZJ1_9BACT</name>
<evidence type="ECO:0000313" key="2">
    <source>
        <dbReference type="EMBL" id="OGM08264.1"/>
    </source>
</evidence>
<protein>
    <submittedName>
        <fullName evidence="2">Uncharacterized protein</fullName>
    </submittedName>
</protein>
<dbReference type="Proteomes" id="UP000178735">
    <property type="component" value="Unassembled WGS sequence"/>
</dbReference>
<keyword evidence="1" id="KW-0812">Transmembrane</keyword>
<keyword evidence="1" id="KW-0472">Membrane</keyword>
<organism evidence="2 3">
    <name type="scientific">Candidatus Wallbacteria bacterium GWC2_49_35</name>
    <dbReference type="NCBI Taxonomy" id="1817813"/>
    <lineage>
        <taxon>Bacteria</taxon>
        <taxon>Candidatus Walliibacteriota</taxon>
    </lineage>
</organism>
<dbReference type="STRING" id="1817813.A2008_09680"/>
<keyword evidence="1" id="KW-1133">Transmembrane helix</keyword>
<comment type="caution">
    <text evidence="2">The sequence shown here is derived from an EMBL/GenBank/DDBJ whole genome shotgun (WGS) entry which is preliminary data.</text>
</comment>
<dbReference type="AlphaFoldDB" id="A0A1F7WZJ1"/>
<dbReference type="EMBL" id="MGFH01000020">
    <property type="protein sequence ID" value="OGM08264.1"/>
    <property type="molecule type" value="Genomic_DNA"/>
</dbReference>
<sequence>MIFISIVGMGFFSAGKRNEDAYLMASGAIMMVYPYCVSGTFWLVSIGILLTVLPFVMRFYSTSGK</sequence>
<accession>A0A1F7WZJ1</accession>